<accession>A0A507CDH5</accession>
<dbReference type="SUPFAM" id="SSF52799">
    <property type="entry name" value="(Phosphotyrosine protein) phosphatases II"/>
    <property type="match status" value="1"/>
</dbReference>
<dbReference type="PANTHER" id="PTHR46274:SF6">
    <property type="entry name" value="TYR_PHOSPHATASE_2 DOMAIN-CONTAINING PROTEIN"/>
    <property type="match status" value="1"/>
</dbReference>
<feature type="domain" description="Tyrosine-protein phosphatase" evidence="1">
    <location>
        <begin position="65"/>
        <end position="210"/>
    </location>
</feature>
<gene>
    <name evidence="3" type="ORF">SeMB42_g07159</name>
</gene>
<dbReference type="PROSITE" id="PS50054">
    <property type="entry name" value="TYR_PHOSPHATASE_DUAL"/>
    <property type="match status" value="1"/>
</dbReference>
<dbReference type="InterPro" id="IPR029021">
    <property type="entry name" value="Prot-tyrosine_phosphatase-like"/>
</dbReference>
<dbReference type="PROSITE" id="PS50056">
    <property type="entry name" value="TYR_PHOSPHATASE_2"/>
    <property type="match status" value="1"/>
</dbReference>
<evidence type="ECO:0000259" key="2">
    <source>
        <dbReference type="PROSITE" id="PS50056"/>
    </source>
</evidence>
<protein>
    <submittedName>
        <fullName evidence="3">Uncharacterized protein</fullName>
    </submittedName>
</protein>
<dbReference type="VEuPathDB" id="FungiDB:SeMB42_g07159"/>
<name>A0A507CDH5_9FUNG</name>
<dbReference type="GO" id="GO:0140096">
    <property type="term" value="F:catalytic activity, acting on a protein"/>
    <property type="evidence" value="ECO:0007669"/>
    <property type="project" value="UniProtKB-ARBA"/>
</dbReference>
<dbReference type="Pfam" id="PF00782">
    <property type="entry name" value="DSPc"/>
    <property type="match status" value="1"/>
</dbReference>
<dbReference type="AlphaFoldDB" id="A0A507CDH5"/>
<keyword evidence="4" id="KW-1185">Reference proteome</keyword>
<dbReference type="Gene3D" id="3.90.190.10">
    <property type="entry name" value="Protein tyrosine phosphatase superfamily"/>
    <property type="match status" value="1"/>
</dbReference>
<dbReference type="SMART" id="SM00195">
    <property type="entry name" value="DSPc"/>
    <property type="match status" value="1"/>
</dbReference>
<evidence type="ECO:0000313" key="4">
    <source>
        <dbReference type="Proteomes" id="UP000317494"/>
    </source>
</evidence>
<dbReference type="EMBL" id="QEAN01000467">
    <property type="protein sequence ID" value="TPX35615.1"/>
    <property type="molecule type" value="Genomic_DNA"/>
</dbReference>
<reference evidence="3 4" key="1">
    <citation type="journal article" date="2019" name="Sci. Rep.">
        <title>Comparative genomics of chytrid fungi reveal insights into the obligate biotrophic and pathogenic lifestyle of Synchytrium endobioticum.</title>
        <authorList>
            <person name="van de Vossenberg B.T.L.H."/>
            <person name="Warris S."/>
            <person name="Nguyen H.D.T."/>
            <person name="van Gent-Pelzer M.P.E."/>
            <person name="Joly D.L."/>
            <person name="van de Geest H.C."/>
            <person name="Bonants P.J.M."/>
            <person name="Smith D.S."/>
            <person name="Levesque C.A."/>
            <person name="van der Lee T.A.J."/>
        </authorList>
    </citation>
    <scope>NUCLEOTIDE SEQUENCE [LARGE SCALE GENOMIC DNA]</scope>
    <source>
        <strain evidence="3 4">MB42</strain>
    </source>
</reference>
<dbReference type="InterPro" id="IPR020422">
    <property type="entry name" value="TYR_PHOSPHATASE_DUAL_dom"/>
</dbReference>
<feature type="domain" description="Tyrosine specific protein phosphatases" evidence="2">
    <location>
        <begin position="131"/>
        <end position="199"/>
    </location>
</feature>
<organism evidence="3 4">
    <name type="scientific">Synchytrium endobioticum</name>
    <dbReference type="NCBI Taxonomy" id="286115"/>
    <lineage>
        <taxon>Eukaryota</taxon>
        <taxon>Fungi</taxon>
        <taxon>Fungi incertae sedis</taxon>
        <taxon>Chytridiomycota</taxon>
        <taxon>Chytridiomycota incertae sedis</taxon>
        <taxon>Chytridiomycetes</taxon>
        <taxon>Synchytriales</taxon>
        <taxon>Synchytriaceae</taxon>
        <taxon>Synchytrium</taxon>
    </lineage>
</organism>
<dbReference type="Proteomes" id="UP000317494">
    <property type="component" value="Unassembled WGS sequence"/>
</dbReference>
<dbReference type="PANTHER" id="PTHR46274">
    <property type="entry name" value="PHOSPHATIDYLINOSITOL PHOSPHATASE"/>
    <property type="match status" value="1"/>
</dbReference>
<evidence type="ECO:0000259" key="1">
    <source>
        <dbReference type="PROSITE" id="PS50054"/>
    </source>
</evidence>
<proteinExistence type="predicted"/>
<dbReference type="InterPro" id="IPR000387">
    <property type="entry name" value="Tyr_Pase_dom"/>
</dbReference>
<evidence type="ECO:0000313" key="3">
    <source>
        <dbReference type="EMBL" id="TPX35615.1"/>
    </source>
</evidence>
<comment type="caution">
    <text evidence="3">The sequence shown here is derived from an EMBL/GenBank/DDBJ whole genome shotgun (WGS) entry which is preliminary data.</text>
</comment>
<sequence>MRCPGMHQNEADDNDDMVVIVALSATSASNSTPIPRYGFAQQATFGISYFWNRALVSSGLFGMNWFDRIDNHVVLGALPSESHLPMLLNQFKVTTIINLCAETKGIASACEQHQVHHIHLPCIDFQVPSPETLELGVSELTAVANSNKVALAHCKAGRGRSASLVMCYLVATYQMDLMDAQKYLLSKRRQVDSHLSQSVNIRAFYENVNKNNRRPAP</sequence>
<dbReference type="InterPro" id="IPR000340">
    <property type="entry name" value="Dual-sp_phosphatase_cat-dom"/>
</dbReference>